<dbReference type="AlphaFoldDB" id="A0A268RFY2"/>
<gene>
    <name evidence="2" type="ORF">CHH61_23455</name>
</gene>
<evidence type="ECO:0000313" key="2">
    <source>
        <dbReference type="EMBL" id="PAF19169.1"/>
    </source>
</evidence>
<dbReference type="SUPFAM" id="SSF54001">
    <property type="entry name" value="Cysteine proteinases"/>
    <property type="match status" value="1"/>
</dbReference>
<dbReference type="InterPro" id="IPR052901">
    <property type="entry name" value="Bact_TGase-like"/>
</dbReference>
<comment type="caution">
    <text evidence="2">The sequence shown here is derived from an EMBL/GenBank/DDBJ whole genome shotgun (WGS) entry which is preliminary data.</text>
</comment>
<evidence type="ECO:0000313" key="3">
    <source>
        <dbReference type="Proteomes" id="UP000216133"/>
    </source>
</evidence>
<protein>
    <recommendedName>
        <fullName evidence="1">Transglutaminase-like domain-containing protein</fullName>
    </recommendedName>
</protein>
<feature type="domain" description="Transglutaminase-like" evidence="1">
    <location>
        <begin position="21"/>
        <end position="102"/>
    </location>
</feature>
<organism evidence="2 3">
    <name type="scientific">Shouchella clausii</name>
    <name type="common">Alkalihalobacillus clausii</name>
    <dbReference type="NCBI Taxonomy" id="79880"/>
    <lineage>
        <taxon>Bacteria</taxon>
        <taxon>Bacillati</taxon>
        <taxon>Bacillota</taxon>
        <taxon>Bacilli</taxon>
        <taxon>Bacillales</taxon>
        <taxon>Bacillaceae</taxon>
        <taxon>Shouchella</taxon>
    </lineage>
</organism>
<proteinExistence type="predicted"/>
<dbReference type="PANTHER" id="PTHR42736:SF1">
    <property type="entry name" value="PROTEIN-GLUTAMINE GAMMA-GLUTAMYLTRANSFERASE"/>
    <property type="match status" value="1"/>
</dbReference>
<dbReference type="Pfam" id="PF01841">
    <property type="entry name" value="Transglut_core"/>
    <property type="match status" value="1"/>
</dbReference>
<dbReference type="InterPro" id="IPR002931">
    <property type="entry name" value="Transglutaminase-like"/>
</dbReference>
<evidence type="ECO:0000259" key="1">
    <source>
        <dbReference type="Pfam" id="PF01841"/>
    </source>
</evidence>
<feature type="non-terminal residue" evidence="2">
    <location>
        <position position="102"/>
    </location>
</feature>
<dbReference type="RefSeq" id="WP_143118018.1">
    <property type="nucleotide sequence ID" value="NZ_NPBS01000347.1"/>
</dbReference>
<sequence>LPEEFLSRYTQLPEELPKRVRELAQEITQDKPDWFEKARELERYFRRAEYTYSQTDVAVPDENEDYVDQFLFDTKQGYCDNFSSSMVVMARSIGLPARWVKG</sequence>
<dbReference type="Proteomes" id="UP000216133">
    <property type="component" value="Unassembled WGS sequence"/>
</dbReference>
<accession>A0A268RFY2</accession>
<reference evidence="2 3" key="1">
    <citation type="submission" date="2017-07" db="EMBL/GenBank/DDBJ databases">
        <title>Isolation and whole genome analysis of endospore-forming bacteria from heroin.</title>
        <authorList>
            <person name="Kalinowski J."/>
            <person name="Ahrens B."/>
            <person name="Al-Dilaimi A."/>
            <person name="Winkler A."/>
            <person name="Wibberg D."/>
            <person name="Schleenbecker U."/>
            <person name="Ruckert C."/>
            <person name="Wolfel R."/>
            <person name="Grass G."/>
        </authorList>
    </citation>
    <scope>NUCLEOTIDE SEQUENCE [LARGE SCALE GENOMIC DNA]</scope>
    <source>
        <strain evidence="2 3">7523-2</strain>
    </source>
</reference>
<dbReference type="EMBL" id="NPBS01000347">
    <property type="protein sequence ID" value="PAF19169.1"/>
    <property type="molecule type" value="Genomic_DNA"/>
</dbReference>
<dbReference type="PANTHER" id="PTHR42736">
    <property type="entry name" value="PROTEIN-GLUTAMINE GAMMA-GLUTAMYLTRANSFERASE"/>
    <property type="match status" value="1"/>
</dbReference>
<name>A0A268RFY2_SHOCL</name>
<dbReference type="InterPro" id="IPR038765">
    <property type="entry name" value="Papain-like_cys_pep_sf"/>
</dbReference>
<dbReference type="Gene3D" id="3.10.620.30">
    <property type="match status" value="1"/>
</dbReference>
<feature type="non-terminal residue" evidence="2">
    <location>
        <position position="1"/>
    </location>
</feature>